<organism evidence="1 2">
    <name type="scientific">Roseobacter insulae</name>
    <dbReference type="NCBI Taxonomy" id="2859783"/>
    <lineage>
        <taxon>Bacteria</taxon>
        <taxon>Pseudomonadati</taxon>
        <taxon>Pseudomonadota</taxon>
        <taxon>Alphaproteobacteria</taxon>
        <taxon>Rhodobacterales</taxon>
        <taxon>Roseobacteraceae</taxon>
        <taxon>Roseobacter</taxon>
    </lineage>
</organism>
<keyword evidence="2" id="KW-1185">Reference proteome</keyword>
<proteinExistence type="predicted"/>
<gene>
    <name evidence="1" type="ORF">KX928_04730</name>
</gene>
<dbReference type="AlphaFoldDB" id="A0A9X1FSV9"/>
<dbReference type="Proteomes" id="UP001138661">
    <property type="component" value="Unassembled WGS sequence"/>
</dbReference>
<protein>
    <submittedName>
        <fullName evidence="1">Uncharacterized protein</fullName>
    </submittedName>
</protein>
<evidence type="ECO:0000313" key="1">
    <source>
        <dbReference type="EMBL" id="MBW4707088.1"/>
    </source>
</evidence>
<name>A0A9X1FSV9_9RHOB</name>
<dbReference type="RefSeq" id="WP_219499536.1">
    <property type="nucleotide sequence ID" value="NZ_JAHXDN010000001.1"/>
</dbReference>
<reference evidence="1" key="1">
    <citation type="submission" date="2021-07" db="EMBL/GenBank/DDBJ databases">
        <title>Roseobacter insulae sp. nov., isolated from a tidal flat.</title>
        <authorList>
            <person name="Park S."/>
            <person name="Yoon J.-H."/>
        </authorList>
    </citation>
    <scope>NUCLEOTIDE SEQUENCE</scope>
    <source>
        <strain evidence="1">YSTF-M11</strain>
    </source>
</reference>
<sequence>MLGSSNLTDGGLRANREAVVRLDRDDNTDAVDDIRALFVELGDAGQVLTRKKLMPSRKFTMN</sequence>
<comment type="caution">
    <text evidence="1">The sequence shown here is derived from an EMBL/GenBank/DDBJ whole genome shotgun (WGS) entry which is preliminary data.</text>
</comment>
<dbReference type="EMBL" id="JAHXDN010000001">
    <property type="protein sequence ID" value="MBW4707088.1"/>
    <property type="molecule type" value="Genomic_DNA"/>
</dbReference>
<accession>A0A9X1FSV9</accession>
<evidence type="ECO:0000313" key="2">
    <source>
        <dbReference type="Proteomes" id="UP001138661"/>
    </source>
</evidence>